<feature type="region of interest" description="Disordered" evidence="1">
    <location>
        <begin position="41"/>
        <end position="60"/>
    </location>
</feature>
<comment type="caution">
    <text evidence="2">The sequence shown here is derived from an EMBL/GenBank/DDBJ whole genome shotgun (WGS) entry which is preliminary data.</text>
</comment>
<evidence type="ECO:0000256" key="1">
    <source>
        <dbReference type="SAM" id="MobiDB-lite"/>
    </source>
</evidence>
<organism evidence="2 3">
    <name type="scientific">candidate division KSB3 bacterium</name>
    <dbReference type="NCBI Taxonomy" id="2044937"/>
    <lineage>
        <taxon>Bacteria</taxon>
        <taxon>candidate division KSB3</taxon>
    </lineage>
</organism>
<evidence type="ECO:0000313" key="2">
    <source>
        <dbReference type="EMBL" id="PID57341.1"/>
    </source>
</evidence>
<dbReference type="AlphaFoldDB" id="A0A2G6E6G3"/>
<proteinExistence type="predicted"/>
<gene>
    <name evidence="2" type="ORF">CSB45_07390</name>
</gene>
<accession>A0A2G6E6G3</accession>
<protein>
    <submittedName>
        <fullName evidence="2">Uncharacterized protein</fullName>
    </submittedName>
</protein>
<name>A0A2G6E6G3_9BACT</name>
<dbReference type="EMBL" id="PDPS01000027">
    <property type="protein sequence ID" value="PID57341.1"/>
    <property type="molecule type" value="Genomic_DNA"/>
</dbReference>
<evidence type="ECO:0000313" key="3">
    <source>
        <dbReference type="Proteomes" id="UP000229740"/>
    </source>
</evidence>
<sequence length="89" mass="9876">MTAALSPGRENASLKMIAGFLQYLVKENYCTAAEYLQDAYEERPETASQGGGRPSCHPEEPATKDLLQLRFFAALRMTNMVRMTSTGLE</sequence>
<dbReference type="Proteomes" id="UP000229740">
    <property type="component" value="Unassembled WGS sequence"/>
</dbReference>
<reference evidence="2 3" key="1">
    <citation type="submission" date="2017-10" db="EMBL/GenBank/DDBJ databases">
        <title>Novel microbial diversity and functional potential in the marine mammal oral microbiome.</title>
        <authorList>
            <person name="Dudek N.K."/>
            <person name="Sun C.L."/>
            <person name="Burstein D."/>
            <person name="Kantor R.S."/>
            <person name="Aliaga Goltsman D.S."/>
            <person name="Bik E.M."/>
            <person name="Thomas B.C."/>
            <person name="Banfield J.F."/>
            <person name="Relman D.A."/>
        </authorList>
    </citation>
    <scope>NUCLEOTIDE SEQUENCE [LARGE SCALE GENOMIC DNA]</scope>
    <source>
        <strain evidence="2">DOLZORAL124_49_17</strain>
    </source>
</reference>